<dbReference type="PANTHER" id="PTHR10961:SF46">
    <property type="entry name" value="PEROXISOMAL SARCOSINE OXIDASE"/>
    <property type="match status" value="1"/>
</dbReference>
<comment type="cofactor">
    <cofactor evidence="1">
        <name>FAD</name>
        <dbReference type="ChEBI" id="CHEBI:57692"/>
    </cofactor>
</comment>
<dbReference type="SUPFAM" id="SSF54373">
    <property type="entry name" value="FAD-linked reductases, C-terminal domain"/>
    <property type="match status" value="1"/>
</dbReference>
<dbReference type="OrthoDB" id="2219495at2759"/>
<evidence type="ECO:0000256" key="1">
    <source>
        <dbReference type="ARBA" id="ARBA00001974"/>
    </source>
</evidence>
<protein>
    <submittedName>
        <fullName evidence="8">Fructosyl amino acid oxidasesarcosine oxidase</fullName>
    </submittedName>
</protein>
<keyword evidence="4" id="KW-0274">FAD</keyword>
<feature type="domain" description="FAD dependent oxidoreductase" evidence="7">
    <location>
        <begin position="6"/>
        <end position="393"/>
    </location>
</feature>
<dbReference type="Proteomes" id="UP000235023">
    <property type="component" value="Unassembled WGS sequence"/>
</dbReference>
<evidence type="ECO:0000313" key="8">
    <source>
        <dbReference type="EMBL" id="PLN79887.1"/>
    </source>
</evidence>
<sequence length="449" mass="48534">MSLPPKILIVGGGVFGLSTADSLSQRHPTSEITLLESSPTIPNPQGSSVDTSRIVRADYSNPVYTKLAAEAIAKWRTTEWGQDGRYTQSGLVLVYPSGDTNARHYAIKSYENVRQLEADESLVQMLPSAADVVRAAPAYGPNLDVAGGYVNWGSGWSDAEATVRFKKQQLDQAGKVKFLTGEARALLYDTSNSNNNSNKVTGVVLADGTTLTADLVILATGAWTTRLVDLRGRAVSTGQALAYMRISDDEQRQLENMPTILNFATGMFIIPPRNNLLKIARHAYGYVNPKTVPVPVPGGRQASSTSTMEVSLPEPGVPIPLEDEEAFRGALRELLPAFAERPFVSSRICWYTDTPTGDFIIDYHPTQQGLFLATGGSGHGFKFFPVLGDKIVDALEGKLEGELRALWTWPAAAASPGKFDGTEDGSRSGPKGLKLMDELARSKRGDSRL</sequence>
<accession>A0A2J5HRH1</accession>
<name>A0A2J5HRH1_9EURO</name>
<dbReference type="AlphaFoldDB" id="A0A2J5HRH1"/>
<evidence type="ECO:0000256" key="6">
    <source>
        <dbReference type="SAM" id="MobiDB-lite"/>
    </source>
</evidence>
<dbReference type="Gene3D" id="3.50.50.60">
    <property type="entry name" value="FAD/NAD(P)-binding domain"/>
    <property type="match status" value="1"/>
</dbReference>
<dbReference type="GO" id="GO:0050660">
    <property type="term" value="F:flavin adenine dinucleotide binding"/>
    <property type="evidence" value="ECO:0007669"/>
    <property type="project" value="InterPro"/>
</dbReference>
<dbReference type="GO" id="GO:0008115">
    <property type="term" value="F:sarcosine oxidase activity"/>
    <property type="evidence" value="ECO:0007669"/>
    <property type="project" value="TreeGrafter"/>
</dbReference>
<keyword evidence="9" id="KW-1185">Reference proteome</keyword>
<evidence type="ECO:0000256" key="4">
    <source>
        <dbReference type="ARBA" id="ARBA00022827"/>
    </source>
</evidence>
<gene>
    <name evidence="8" type="ORF">BDW42DRAFT_194884</name>
</gene>
<feature type="compositionally biased region" description="Basic and acidic residues" evidence="6">
    <location>
        <begin position="434"/>
        <end position="449"/>
    </location>
</feature>
<keyword evidence="5" id="KW-0560">Oxidoreductase</keyword>
<dbReference type="SUPFAM" id="SSF51905">
    <property type="entry name" value="FAD/NAD(P)-binding domain"/>
    <property type="match status" value="1"/>
</dbReference>
<dbReference type="Gene3D" id="3.30.9.10">
    <property type="entry name" value="D-Amino Acid Oxidase, subunit A, domain 2"/>
    <property type="match status" value="1"/>
</dbReference>
<dbReference type="Pfam" id="PF01266">
    <property type="entry name" value="DAO"/>
    <property type="match status" value="1"/>
</dbReference>
<dbReference type="InterPro" id="IPR006076">
    <property type="entry name" value="FAD-dep_OxRdtase"/>
</dbReference>
<dbReference type="GO" id="GO:0050031">
    <property type="term" value="F:L-pipecolate oxidase activity"/>
    <property type="evidence" value="ECO:0007669"/>
    <property type="project" value="TreeGrafter"/>
</dbReference>
<reference evidence="9" key="1">
    <citation type="submission" date="2017-12" db="EMBL/GenBank/DDBJ databases">
        <authorList>
            <consortium name="DOE Joint Genome Institute"/>
            <person name="Mondo S.J."/>
            <person name="Kjaerbolling I."/>
            <person name="Vesth T.C."/>
            <person name="Frisvad J.C."/>
            <person name="Nybo J.L."/>
            <person name="Theobald S."/>
            <person name="Kuo A."/>
            <person name="Bowyer P."/>
            <person name="Matsuda Y."/>
            <person name="Lyhne E.K."/>
            <person name="Kogle M.E."/>
            <person name="Clum A."/>
            <person name="Lipzen A."/>
            <person name="Salamov A."/>
            <person name="Ngan C.Y."/>
            <person name="Daum C."/>
            <person name="Chiniquy J."/>
            <person name="Barry K."/>
            <person name="LaButti K."/>
            <person name="Haridas S."/>
            <person name="Simmons B.A."/>
            <person name="Magnuson J.K."/>
            <person name="Mortensen U.H."/>
            <person name="Larsen T.O."/>
            <person name="Grigoriev I.V."/>
            <person name="Baker S.E."/>
            <person name="Andersen M.R."/>
            <person name="Nordberg H.P."/>
            <person name="Cantor M.N."/>
            <person name="Hua S.X."/>
        </authorList>
    </citation>
    <scope>NUCLEOTIDE SEQUENCE [LARGE SCALE GENOMIC DNA]</scope>
    <source>
        <strain evidence="9">IBT 19404</strain>
    </source>
</reference>
<dbReference type="InterPro" id="IPR036188">
    <property type="entry name" value="FAD/NAD-bd_sf"/>
</dbReference>
<dbReference type="PANTHER" id="PTHR10961">
    <property type="entry name" value="PEROXISOMAL SARCOSINE OXIDASE"/>
    <property type="match status" value="1"/>
</dbReference>
<dbReference type="GO" id="GO:0004657">
    <property type="term" value="F:proline dehydrogenase activity"/>
    <property type="evidence" value="ECO:0007669"/>
    <property type="project" value="TreeGrafter"/>
</dbReference>
<dbReference type="InterPro" id="IPR045170">
    <property type="entry name" value="MTOX"/>
</dbReference>
<dbReference type="EMBL" id="KZ559554">
    <property type="protein sequence ID" value="PLN79887.1"/>
    <property type="molecule type" value="Genomic_DNA"/>
</dbReference>
<keyword evidence="3" id="KW-0285">Flavoprotein</keyword>
<evidence type="ECO:0000259" key="7">
    <source>
        <dbReference type="Pfam" id="PF01266"/>
    </source>
</evidence>
<evidence type="ECO:0000256" key="3">
    <source>
        <dbReference type="ARBA" id="ARBA00022630"/>
    </source>
</evidence>
<proteinExistence type="inferred from homology"/>
<evidence type="ECO:0000256" key="5">
    <source>
        <dbReference type="ARBA" id="ARBA00023002"/>
    </source>
</evidence>
<evidence type="ECO:0000256" key="2">
    <source>
        <dbReference type="ARBA" id="ARBA00010989"/>
    </source>
</evidence>
<feature type="region of interest" description="Disordered" evidence="6">
    <location>
        <begin position="415"/>
        <end position="449"/>
    </location>
</feature>
<comment type="similarity">
    <text evidence="2">Belongs to the MSOX/MTOX family.</text>
</comment>
<organism evidence="8 9">
    <name type="scientific">Aspergillus taichungensis</name>
    <dbReference type="NCBI Taxonomy" id="482145"/>
    <lineage>
        <taxon>Eukaryota</taxon>
        <taxon>Fungi</taxon>
        <taxon>Dikarya</taxon>
        <taxon>Ascomycota</taxon>
        <taxon>Pezizomycotina</taxon>
        <taxon>Eurotiomycetes</taxon>
        <taxon>Eurotiomycetidae</taxon>
        <taxon>Eurotiales</taxon>
        <taxon>Aspergillaceae</taxon>
        <taxon>Aspergillus</taxon>
        <taxon>Aspergillus subgen. Circumdati</taxon>
    </lineage>
</organism>
<evidence type="ECO:0000313" key="9">
    <source>
        <dbReference type="Proteomes" id="UP000235023"/>
    </source>
</evidence>